<accession>A0A3B0W7Q3</accession>
<dbReference type="PANTHER" id="PTHR42673">
    <property type="entry name" value="MALEYLACETOACETATE ISOMERASE"/>
    <property type="match status" value="1"/>
</dbReference>
<dbReference type="GO" id="GO:0016034">
    <property type="term" value="F:maleylacetoacetate isomerase activity"/>
    <property type="evidence" value="ECO:0007669"/>
    <property type="project" value="TreeGrafter"/>
</dbReference>
<dbReference type="PANTHER" id="PTHR42673:SF4">
    <property type="entry name" value="MALEYLACETOACETATE ISOMERASE"/>
    <property type="match status" value="1"/>
</dbReference>
<dbReference type="Gene3D" id="1.20.1050.10">
    <property type="match status" value="1"/>
</dbReference>
<dbReference type="EC" id="2.5.1.18" evidence="2"/>
<dbReference type="InterPro" id="IPR036249">
    <property type="entry name" value="Thioredoxin-like_sf"/>
</dbReference>
<gene>
    <name evidence="2" type="ORF">MNBD_GAMMA02-1258</name>
</gene>
<dbReference type="InterPro" id="IPR036282">
    <property type="entry name" value="Glutathione-S-Trfase_C_sf"/>
</dbReference>
<name>A0A3B0W7Q3_9ZZZZ</name>
<keyword evidence="2" id="KW-0808">Transferase</keyword>
<dbReference type="SUPFAM" id="SSF52833">
    <property type="entry name" value="Thioredoxin-like"/>
    <property type="match status" value="1"/>
</dbReference>
<dbReference type="SUPFAM" id="SSF47616">
    <property type="entry name" value="GST C-terminal domain-like"/>
    <property type="match status" value="1"/>
</dbReference>
<dbReference type="Pfam" id="PF13409">
    <property type="entry name" value="GST_N_2"/>
    <property type="match status" value="1"/>
</dbReference>
<dbReference type="InterPro" id="IPR040079">
    <property type="entry name" value="Glutathione_S-Trfase"/>
</dbReference>
<dbReference type="CDD" id="cd03194">
    <property type="entry name" value="GST_C_3"/>
    <property type="match status" value="1"/>
</dbReference>
<protein>
    <submittedName>
        <fullName evidence="2">Glutathione S-transferase</fullName>
        <ecNumber evidence="2">2.5.1.18</ecNumber>
    </submittedName>
</protein>
<sequence length="215" mass="24891">MQIMKLIIANKRYSSWSMRPWLILKVKGIEFEEQLSAFDLATNHSHFWDFSPTKKVPVLKHGKETVWDSLAIMEYLADLFPEKQLWPDDMIIRAHARSIANEMHSGFMALRNECPMNMCRTPSTIELSVDAVADIKRIEIIWADCLNQYGGPYLFGEFSIADAMFAPVVNRLKIYQIPISDCTKNYCAVISELSAWQEWDRAAHDEPWVCENVEI</sequence>
<evidence type="ECO:0000313" key="2">
    <source>
        <dbReference type="EMBL" id="VAW46707.1"/>
    </source>
</evidence>
<dbReference type="GO" id="GO:0006749">
    <property type="term" value="P:glutathione metabolic process"/>
    <property type="evidence" value="ECO:0007669"/>
    <property type="project" value="TreeGrafter"/>
</dbReference>
<dbReference type="PROSITE" id="PS50404">
    <property type="entry name" value="GST_NTER"/>
    <property type="match status" value="1"/>
</dbReference>
<reference evidence="2" key="1">
    <citation type="submission" date="2018-06" db="EMBL/GenBank/DDBJ databases">
        <authorList>
            <person name="Zhirakovskaya E."/>
        </authorList>
    </citation>
    <scope>NUCLEOTIDE SEQUENCE</scope>
</reference>
<dbReference type="EMBL" id="UOFA01000302">
    <property type="protein sequence ID" value="VAW46707.1"/>
    <property type="molecule type" value="Genomic_DNA"/>
</dbReference>
<dbReference type="InterPro" id="IPR004045">
    <property type="entry name" value="Glutathione_S-Trfase_N"/>
</dbReference>
<proteinExistence type="predicted"/>
<feature type="domain" description="GST N-terminal" evidence="1">
    <location>
        <begin position="4"/>
        <end position="84"/>
    </location>
</feature>
<organism evidence="2">
    <name type="scientific">hydrothermal vent metagenome</name>
    <dbReference type="NCBI Taxonomy" id="652676"/>
    <lineage>
        <taxon>unclassified sequences</taxon>
        <taxon>metagenomes</taxon>
        <taxon>ecological metagenomes</taxon>
    </lineage>
</organism>
<dbReference type="GO" id="GO:0004364">
    <property type="term" value="F:glutathione transferase activity"/>
    <property type="evidence" value="ECO:0007669"/>
    <property type="project" value="UniProtKB-EC"/>
</dbReference>
<dbReference type="AlphaFoldDB" id="A0A3B0W7Q3"/>
<dbReference type="SFLD" id="SFLDG00358">
    <property type="entry name" value="Main_(cytGST)"/>
    <property type="match status" value="1"/>
</dbReference>
<dbReference type="SFLD" id="SFLDS00019">
    <property type="entry name" value="Glutathione_Transferase_(cytos"/>
    <property type="match status" value="1"/>
</dbReference>
<dbReference type="Gene3D" id="3.40.30.10">
    <property type="entry name" value="Glutaredoxin"/>
    <property type="match status" value="1"/>
</dbReference>
<dbReference type="GO" id="GO:0006559">
    <property type="term" value="P:L-phenylalanine catabolic process"/>
    <property type="evidence" value="ECO:0007669"/>
    <property type="project" value="TreeGrafter"/>
</dbReference>
<evidence type="ECO:0000259" key="1">
    <source>
        <dbReference type="PROSITE" id="PS50404"/>
    </source>
</evidence>
<dbReference type="CDD" id="cd03043">
    <property type="entry name" value="GST_N_1"/>
    <property type="match status" value="1"/>
</dbReference>